<feature type="domain" description="Tc1-like transposase DDE" evidence="1">
    <location>
        <begin position="145"/>
        <end position="298"/>
    </location>
</feature>
<gene>
    <name evidence="2" type="ORF">RUE5091_04103</name>
</gene>
<protein>
    <submittedName>
        <fullName evidence="2">Transposase</fullName>
    </submittedName>
</protein>
<dbReference type="NCBIfam" id="NF033545">
    <property type="entry name" value="transpos_IS630"/>
    <property type="match status" value="1"/>
</dbReference>
<name>A0A0P1IJS0_9RHOB</name>
<organism evidence="2 3">
    <name type="scientific">Ruegeria denitrificans</name>
    <dbReference type="NCBI Taxonomy" id="1715692"/>
    <lineage>
        <taxon>Bacteria</taxon>
        <taxon>Pseudomonadati</taxon>
        <taxon>Pseudomonadota</taxon>
        <taxon>Alphaproteobacteria</taxon>
        <taxon>Rhodobacterales</taxon>
        <taxon>Roseobacteraceae</taxon>
        <taxon>Ruegeria</taxon>
    </lineage>
</organism>
<dbReference type="Gene3D" id="3.30.420.10">
    <property type="entry name" value="Ribonuclease H-like superfamily/Ribonuclease H"/>
    <property type="match status" value="1"/>
</dbReference>
<evidence type="ECO:0000313" key="2">
    <source>
        <dbReference type="EMBL" id="CUK17322.1"/>
    </source>
</evidence>
<dbReference type="EMBL" id="CYUD01000017">
    <property type="protein sequence ID" value="CUK17322.1"/>
    <property type="molecule type" value="Genomic_DNA"/>
</dbReference>
<dbReference type="InterPro" id="IPR038717">
    <property type="entry name" value="Tc1-like_DDE_dom"/>
</dbReference>
<evidence type="ECO:0000259" key="1">
    <source>
        <dbReference type="Pfam" id="PF13358"/>
    </source>
</evidence>
<sequence>MITCCLIGIHPNLVGEFFGHGGGWPRRLLNRWRRRKLHALFSKPSRPKKFQDPAAKAKLFEVLHAPPSAYGVNRTTWTINLLHQVLLDSGTRISRPCISKMIKTEGYEFRKTREVLTSNDPDYREKLAAITRTLRRLGPMDRFFSIDEYGPVSVRERGGRRRVLRGEKPTVPQYQDSKGYVIVTAALELSRNQITHFYSDRKNTAEMIRLLHVLLHEYWDCRRLYLSWDAASWHSSKAFLAEVRRVNTKEYRNTFQSPTIKLRPLPARAQFLNVIESVFSGLSQSVIHNSNYQSKEEMHAAIDQYISERNAYFQANPRRAGNKIWGLEQVPSRFSVSNNCKHPKFMQAAGIGRS</sequence>
<evidence type="ECO:0000313" key="3">
    <source>
        <dbReference type="Proteomes" id="UP000051260"/>
    </source>
</evidence>
<dbReference type="Pfam" id="PF13358">
    <property type="entry name" value="DDE_3"/>
    <property type="match status" value="1"/>
</dbReference>
<dbReference type="InterPro" id="IPR047655">
    <property type="entry name" value="Transpos_IS630-like"/>
</dbReference>
<proteinExistence type="predicted"/>
<dbReference type="InterPro" id="IPR036397">
    <property type="entry name" value="RNaseH_sf"/>
</dbReference>
<dbReference type="STRING" id="1715692.RUE5091_04103"/>
<reference evidence="3" key="1">
    <citation type="submission" date="2015-09" db="EMBL/GenBank/DDBJ databases">
        <authorList>
            <person name="Rodrigo-Torres L."/>
            <person name="Arahal D.R."/>
        </authorList>
    </citation>
    <scope>NUCLEOTIDE SEQUENCE [LARGE SCALE GENOMIC DNA]</scope>
    <source>
        <strain evidence="3">CECT 5091</strain>
    </source>
</reference>
<dbReference type="GO" id="GO:0003676">
    <property type="term" value="F:nucleic acid binding"/>
    <property type="evidence" value="ECO:0007669"/>
    <property type="project" value="InterPro"/>
</dbReference>
<dbReference type="Proteomes" id="UP000051260">
    <property type="component" value="Unassembled WGS sequence"/>
</dbReference>
<accession>A0A0P1IJS0</accession>
<keyword evidence="3" id="KW-1185">Reference proteome</keyword>
<dbReference type="AlphaFoldDB" id="A0A0P1IJS0"/>